<keyword evidence="10" id="KW-0732">Signal</keyword>
<dbReference type="Proteomes" id="UP000000759">
    <property type="component" value="Chromosome 14"/>
</dbReference>
<organism evidence="11 12">
    <name type="scientific">Phaeodactylum tricornutum (strain CCAP 1055/1)</name>
    <dbReference type="NCBI Taxonomy" id="556484"/>
    <lineage>
        <taxon>Eukaryota</taxon>
        <taxon>Sar</taxon>
        <taxon>Stramenopiles</taxon>
        <taxon>Ochrophyta</taxon>
        <taxon>Bacillariophyta</taxon>
        <taxon>Bacillariophyceae</taxon>
        <taxon>Bacillariophycidae</taxon>
        <taxon>Naviculales</taxon>
        <taxon>Phaeodactylaceae</taxon>
        <taxon>Phaeodactylum</taxon>
    </lineage>
</organism>
<sequence>MKLSIALLLASAASATAFVAPMTQPRTLALRMADATPEETVTSPVEEDVTPPPPALPKMSQSLPFMERPAALDGTLVGDVGFDPLGFAKTKADLINYREAEVKHARLAMLAAAGWPLSELFDAKIANWMGMTPLLDANDRAPSLLNGGLGKVSPVYWVACLVAAAAIDVYGISKARKNEPDYFPGNLGIDPFGLFPKDAAAQEDMKLKELKNGRLAMIAISAFAFQEFVSKFGVVSETPIFFKPIGTVIKEYTNSGYYMP</sequence>
<evidence type="ECO:0000256" key="10">
    <source>
        <dbReference type="SAM" id="SignalP"/>
    </source>
</evidence>
<evidence type="ECO:0000256" key="6">
    <source>
        <dbReference type="ARBA" id="ARBA00022640"/>
    </source>
</evidence>
<dbReference type="InterPro" id="IPR001344">
    <property type="entry name" value="Chloro_AB-bd_pln"/>
</dbReference>
<evidence type="ECO:0000256" key="2">
    <source>
        <dbReference type="ARBA" id="ARBA00004229"/>
    </source>
</evidence>
<evidence type="ECO:0000256" key="4">
    <source>
        <dbReference type="ARBA" id="ARBA00022528"/>
    </source>
</evidence>
<feature type="binding site" evidence="9">
    <location>
        <position position="226"/>
    </location>
    <ligand>
        <name>chlorophyll a</name>
        <dbReference type="ChEBI" id="CHEBI:58416"/>
        <label>1</label>
    </ligand>
</feature>
<feature type="binding site" evidence="9">
    <location>
        <position position="144"/>
    </location>
    <ligand>
        <name>chlorophyll a</name>
        <dbReference type="ChEBI" id="CHEBI:58416"/>
        <label>1</label>
    </ligand>
</feature>
<dbReference type="PaxDb" id="2850-Phatr14242"/>
<comment type="similarity">
    <text evidence="3">Belongs to the fucoxanthin chlorophyll protein family.</text>
</comment>
<dbReference type="PANTHER" id="PTHR21649">
    <property type="entry name" value="CHLOROPHYLL A/B BINDING PROTEIN"/>
    <property type="match status" value="1"/>
</dbReference>
<feature type="binding site" evidence="9">
    <location>
        <position position="209"/>
    </location>
    <ligand>
        <name>chlorophyll a</name>
        <dbReference type="ChEBI" id="CHEBI:58416"/>
        <label>1</label>
    </ligand>
</feature>
<reference evidence="11 12" key="1">
    <citation type="journal article" date="2008" name="Nature">
        <title>The Phaeodactylum genome reveals the evolutionary history of diatom genomes.</title>
        <authorList>
            <person name="Bowler C."/>
            <person name="Allen A.E."/>
            <person name="Badger J.H."/>
            <person name="Grimwood J."/>
            <person name="Jabbari K."/>
            <person name="Kuo A."/>
            <person name="Maheswari U."/>
            <person name="Martens C."/>
            <person name="Maumus F."/>
            <person name="Otillar R.P."/>
            <person name="Rayko E."/>
            <person name="Salamov A."/>
            <person name="Vandepoele K."/>
            <person name="Beszteri B."/>
            <person name="Gruber A."/>
            <person name="Heijde M."/>
            <person name="Katinka M."/>
            <person name="Mock T."/>
            <person name="Valentin K."/>
            <person name="Verret F."/>
            <person name="Berges J.A."/>
            <person name="Brownlee C."/>
            <person name="Cadoret J.P."/>
            <person name="Chiovitti A."/>
            <person name="Choi C.J."/>
            <person name="Coesel S."/>
            <person name="De Martino A."/>
            <person name="Detter J.C."/>
            <person name="Durkin C."/>
            <person name="Falciatore A."/>
            <person name="Fournet J."/>
            <person name="Haruta M."/>
            <person name="Huysman M.J."/>
            <person name="Jenkins B.D."/>
            <person name="Jiroutova K."/>
            <person name="Jorgensen R.E."/>
            <person name="Joubert Y."/>
            <person name="Kaplan A."/>
            <person name="Kroger N."/>
            <person name="Kroth P.G."/>
            <person name="La Roche J."/>
            <person name="Lindquist E."/>
            <person name="Lommer M."/>
            <person name="Martin-Jezequel V."/>
            <person name="Lopez P.J."/>
            <person name="Lucas S."/>
            <person name="Mangogna M."/>
            <person name="McGinnis K."/>
            <person name="Medlin L.K."/>
            <person name="Montsant A."/>
            <person name="Oudot-Le Secq M.P."/>
            <person name="Napoli C."/>
            <person name="Obornik M."/>
            <person name="Parker M.S."/>
            <person name="Petit J.L."/>
            <person name="Porcel B.M."/>
            <person name="Poulsen N."/>
            <person name="Robison M."/>
            <person name="Rychlewski L."/>
            <person name="Rynearson T.A."/>
            <person name="Schmutz J."/>
            <person name="Shapiro H."/>
            <person name="Siaut M."/>
            <person name="Stanley M."/>
            <person name="Sussman M.R."/>
            <person name="Taylor A.R."/>
            <person name="Vardi A."/>
            <person name="von Dassow P."/>
            <person name="Vyverman W."/>
            <person name="Willis A."/>
            <person name="Wyrwicz L.S."/>
            <person name="Rokhsar D.S."/>
            <person name="Weissenbach J."/>
            <person name="Armbrust E.V."/>
            <person name="Green B.R."/>
            <person name="Van de Peer Y."/>
            <person name="Grigoriev I.V."/>
        </authorList>
    </citation>
    <scope>NUCLEOTIDE SEQUENCE [LARGE SCALE GENOMIC DNA]</scope>
    <source>
        <strain evidence="11 12">CCAP 1055/1</strain>
    </source>
</reference>
<dbReference type="OMA" id="AKIANWM"/>
<feature type="binding site" evidence="9">
    <location>
        <position position="208"/>
    </location>
    <ligand>
        <name>chlorophyll a</name>
        <dbReference type="ChEBI" id="CHEBI:58416"/>
        <label>1</label>
    </ligand>
</feature>
<dbReference type="SUPFAM" id="SSF103511">
    <property type="entry name" value="Chlorophyll a-b binding protein"/>
    <property type="match status" value="1"/>
</dbReference>
<keyword evidence="12" id="KW-1185">Reference proteome</keyword>
<feature type="chain" id="PRO_5002852995" evidence="10">
    <location>
        <begin position="18"/>
        <end position="260"/>
    </location>
</feature>
<evidence type="ECO:0000313" key="11">
    <source>
        <dbReference type="EMBL" id="EEC46516.1"/>
    </source>
</evidence>
<evidence type="ECO:0000256" key="1">
    <source>
        <dbReference type="ARBA" id="ARBA00004022"/>
    </source>
</evidence>
<evidence type="ECO:0000256" key="9">
    <source>
        <dbReference type="PIRSR" id="PIRSR601344-1"/>
    </source>
</evidence>
<feature type="binding site" evidence="9">
    <location>
        <position position="212"/>
    </location>
    <ligand>
        <name>chlorophyll a</name>
        <dbReference type="ChEBI" id="CHEBI:58416"/>
        <label>1</label>
    </ligand>
</feature>
<dbReference type="GO" id="GO:0009507">
    <property type="term" value="C:chloroplast"/>
    <property type="evidence" value="ECO:0007669"/>
    <property type="project" value="UniProtKB-SubCell"/>
</dbReference>
<reference evidence="12" key="2">
    <citation type="submission" date="2008-08" db="EMBL/GenBank/DDBJ databases">
        <authorList>
            <consortium name="Diatom Consortium"/>
            <person name="Grigoriev I."/>
            <person name="Grimwood J."/>
            <person name="Kuo A."/>
            <person name="Otillar R.P."/>
            <person name="Salamov A."/>
            <person name="Detter J.C."/>
            <person name="Lindquist E."/>
            <person name="Shapiro H."/>
            <person name="Lucas S."/>
            <person name="Glavina del Rio T."/>
            <person name="Pitluck S."/>
            <person name="Rokhsar D."/>
            <person name="Bowler C."/>
        </authorList>
    </citation>
    <scope>GENOME REANNOTATION</scope>
    <source>
        <strain evidence="12">CCAP 1055/1</strain>
    </source>
</reference>
<feature type="binding site" evidence="9">
    <location>
        <position position="104"/>
    </location>
    <ligand>
        <name>chlorophyll a</name>
        <dbReference type="ChEBI" id="CHEBI:58416"/>
        <label>1</label>
    </ligand>
</feature>
<name>B7G4U8_PHATC</name>
<comment type="subunit">
    <text evidence="8">The LHC complex of chromophytic algae is composed of fucoxanthin, chlorophyll A and C bound non-covalently by fucoxanthin chlorophyll proteins (FCPs). The ratio of the pigments in LHC; fucoxanthin: chlorophyll C: chlorophyll A; (0.6-1): (0.1-0.3): (1).</text>
</comment>
<keyword evidence="9" id="KW-0157">Chromophore</keyword>
<dbReference type="GO" id="GO:0030076">
    <property type="term" value="C:light-harvesting complex"/>
    <property type="evidence" value="ECO:0007669"/>
    <property type="project" value="UniProtKB-KW"/>
</dbReference>
<evidence type="ECO:0000256" key="3">
    <source>
        <dbReference type="ARBA" id="ARBA00005933"/>
    </source>
</evidence>
<feature type="binding site" evidence="9">
    <location>
        <position position="214"/>
    </location>
    <ligand>
        <name>chlorophyll a</name>
        <dbReference type="ChEBI" id="CHEBI:58416"/>
        <label>1</label>
    </ligand>
</feature>
<keyword evidence="4" id="KW-0150">Chloroplast</keyword>
<dbReference type="GO" id="GO:0016020">
    <property type="term" value="C:membrane"/>
    <property type="evidence" value="ECO:0007669"/>
    <property type="project" value="InterPro"/>
</dbReference>
<dbReference type="InParanoid" id="B7G4U8"/>
<dbReference type="OrthoDB" id="423598at2759"/>
<dbReference type="HOGENOM" id="CLU_057943_3_0_1"/>
<dbReference type="Pfam" id="PF00504">
    <property type="entry name" value="Chloroa_b-bind"/>
    <property type="match status" value="1"/>
</dbReference>
<comment type="subcellular location">
    <subcellularLocation>
        <location evidence="2">Plastid</location>
        <location evidence="2">Chloroplast</location>
    </subcellularLocation>
</comment>
<dbReference type="KEGG" id="pti:PHATRDRAFT_56319"/>
<dbReference type="Gene3D" id="1.10.3460.10">
    <property type="entry name" value="Chlorophyll a/b binding protein domain"/>
    <property type="match status" value="1"/>
</dbReference>
<evidence type="ECO:0000256" key="5">
    <source>
        <dbReference type="ARBA" id="ARBA00022531"/>
    </source>
</evidence>
<dbReference type="RefSeq" id="XP_002181976.1">
    <property type="nucleotide sequence ID" value="XM_002181940.1"/>
</dbReference>
<evidence type="ECO:0000313" key="12">
    <source>
        <dbReference type="Proteomes" id="UP000000759"/>
    </source>
</evidence>
<dbReference type="GO" id="GO:0016168">
    <property type="term" value="F:chlorophyll binding"/>
    <property type="evidence" value="ECO:0007669"/>
    <property type="project" value="UniProtKB-KW"/>
</dbReference>
<dbReference type="GeneID" id="7202932"/>
<accession>B7G4U8</accession>
<dbReference type="eggNOG" id="ENOG502S2YV">
    <property type="taxonomic scope" value="Eukaryota"/>
</dbReference>
<dbReference type="GO" id="GO:0009765">
    <property type="term" value="P:photosynthesis, light harvesting"/>
    <property type="evidence" value="ECO:0007669"/>
    <property type="project" value="InterPro"/>
</dbReference>
<feature type="binding site" evidence="9">
    <location>
        <position position="101"/>
    </location>
    <ligand>
        <name>chlorophyll a</name>
        <dbReference type="ChEBI" id="CHEBI:58416"/>
        <label>1</label>
    </ligand>
</feature>
<dbReference type="InterPro" id="IPR022796">
    <property type="entry name" value="Chloroa_b-bind"/>
</dbReference>
<comment type="function">
    <text evidence="1">The light-harvesting complex (LHC) functions as a light receptor, it captures and delivers excitation energy to photosystems with which it is closely associated. Energy is transferred from the carotenoid and chlorophyll C (or B) to chlorophyll A and the photosynthetic reaction centers where it is used to synthesize ATP and reducing power.</text>
</comment>
<keyword evidence="9" id="KW-0148">Chlorophyll</keyword>
<feature type="binding site" description="axial binding residue" evidence="9">
    <location>
        <position position="106"/>
    </location>
    <ligand>
        <name>chlorophyll b</name>
        <dbReference type="ChEBI" id="CHEBI:61721"/>
        <label>1</label>
    </ligand>
    <ligandPart>
        <name>Mg</name>
        <dbReference type="ChEBI" id="CHEBI:25107"/>
    </ligandPart>
</feature>
<dbReference type="EMBL" id="CM000616">
    <property type="protein sequence ID" value="EEC46516.1"/>
    <property type="molecule type" value="Genomic_DNA"/>
</dbReference>
<feature type="signal peptide" evidence="10">
    <location>
        <begin position="1"/>
        <end position="17"/>
    </location>
</feature>
<gene>
    <name evidence="11" type="primary">Lhcr6</name>
    <name evidence="11" type="ORF">PHATRDRAFT_56319</name>
</gene>
<keyword evidence="7" id="KW-0437">Light-harvesting polypeptide</keyword>
<proteinExistence type="inferred from homology"/>
<evidence type="ECO:0000256" key="7">
    <source>
        <dbReference type="ARBA" id="ARBA00023243"/>
    </source>
</evidence>
<evidence type="ECO:0000256" key="8">
    <source>
        <dbReference type="ARBA" id="ARBA00044011"/>
    </source>
</evidence>
<dbReference type="AlphaFoldDB" id="B7G4U8"/>
<dbReference type="STRING" id="556484.B7G4U8"/>
<protein>
    <submittedName>
        <fullName evidence="11">Protein fucoxanthin chlorophyll a/c protein</fullName>
    </submittedName>
</protein>
<keyword evidence="6" id="KW-0934">Plastid</keyword>
<keyword evidence="5" id="KW-0602">Photosynthesis</keyword>